<accession>A0A024EK28</accession>
<protein>
    <submittedName>
        <fullName evidence="1">Uncharacterized protein</fullName>
    </submittedName>
</protein>
<proteinExistence type="predicted"/>
<dbReference type="InterPro" id="IPR036282">
    <property type="entry name" value="Glutathione-S-Trfase_C_sf"/>
</dbReference>
<evidence type="ECO:0000313" key="2">
    <source>
        <dbReference type="Proteomes" id="UP000026913"/>
    </source>
</evidence>
<dbReference type="SUPFAM" id="SSF47616">
    <property type="entry name" value="GST C-terminal domain-like"/>
    <property type="match status" value="1"/>
</dbReference>
<organism evidence="1 2">
    <name type="scientific">Pseudomonas mandelii JR-1</name>
    <dbReference type="NCBI Taxonomy" id="1147786"/>
    <lineage>
        <taxon>Bacteria</taxon>
        <taxon>Pseudomonadati</taxon>
        <taxon>Pseudomonadota</taxon>
        <taxon>Gammaproteobacteria</taxon>
        <taxon>Pseudomonadales</taxon>
        <taxon>Pseudomonadaceae</taxon>
        <taxon>Pseudomonas</taxon>
    </lineage>
</organism>
<dbReference type="EMBL" id="CP005960">
    <property type="protein sequence ID" value="AHZ72961.1"/>
    <property type="molecule type" value="Genomic_DNA"/>
</dbReference>
<reference evidence="1 2" key="1">
    <citation type="journal article" date="2012" name="J. Bacteriol.">
        <title>Genome sequence of cold-adapted Pseudomonas mandelii strain JR-1.</title>
        <authorList>
            <person name="Jang S.H."/>
            <person name="Kim J."/>
            <person name="Kim J."/>
            <person name="Hong S."/>
            <person name="Lee C."/>
        </authorList>
    </citation>
    <scope>NUCLEOTIDE SEQUENCE [LARGE SCALE GENOMIC DNA]</scope>
    <source>
        <strain evidence="1 2">JR-1</strain>
    </source>
</reference>
<dbReference type="KEGG" id="pman:OU5_5882"/>
<dbReference type="HOGENOM" id="CLU_2452302_0_0_6"/>
<dbReference type="AlphaFoldDB" id="A0A024EK28"/>
<evidence type="ECO:0000313" key="1">
    <source>
        <dbReference type="EMBL" id="AHZ72961.1"/>
    </source>
</evidence>
<sequence length="89" mass="9986">MNVALLLEASGYAHYILGENGLAAYPNVKRLFDEISARPGAQHAQGLREKWVLKAEFNEETRHNCLRKIRPETVARMAFGSCYKSCSMG</sequence>
<dbReference type="Proteomes" id="UP000026913">
    <property type="component" value="Chromosome"/>
</dbReference>
<name>A0A024EK28_9PSED</name>
<gene>
    <name evidence="1" type="ORF">OU5_5882</name>
</gene>